<feature type="domain" description="F-box" evidence="1">
    <location>
        <begin position="6"/>
        <end position="64"/>
    </location>
</feature>
<proteinExistence type="predicted"/>
<evidence type="ECO:0000313" key="3">
    <source>
        <dbReference type="Proteomes" id="UP001218218"/>
    </source>
</evidence>
<sequence length="401" mass="44740">MEGRSINGLPTEILQEIWSLVVAASEPPPTSLASEHALWTFGHVCRRWRAAAISHSSMWCTISISEDHTPPIEQLGRKLQLSNNLPLTIVFHQSTSDRCLGLLEALVAYSNQWRRFSLILSENPTPLLKALERARGKVPILQQITLQGFATSTGNPFAFEIAPQLKDVTLRFNPAPIIPWHQLTRLAITSYFAPLVQILQTAQNLIEITVQLIDRQALPSSTTPQICLPLVKHCLLFQSCVIDMLKLPELEVFVVEPGTASAFVSLLHRSSCSLKKLGLYGACSIETVTPMLRACPALVEMTLIGEGPAQAAYLDLFVAELSKRSSPSGDSALVVPQLKRILVMADNLDQDQFVNMVQSRWRVSNPDHRLEQVTAVLTQKWNDTEARRLREFQSEGLWVRI</sequence>
<reference evidence="2" key="1">
    <citation type="submission" date="2023-03" db="EMBL/GenBank/DDBJ databases">
        <title>Massive genome expansion in bonnet fungi (Mycena s.s.) driven by repeated elements and novel gene families across ecological guilds.</title>
        <authorList>
            <consortium name="Lawrence Berkeley National Laboratory"/>
            <person name="Harder C.B."/>
            <person name="Miyauchi S."/>
            <person name="Viragh M."/>
            <person name="Kuo A."/>
            <person name="Thoen E."/>
            <person name="Andreopoulos B."/>
            <person name="Lu D."/>
            <person name="Skrede I."/>
            <person name="Drula E."/>
            <person name="Henrissat B."/>
            <person name="Morin E."/>
            <person name="Kohler A."/>
            <person name="Barry K."/>
            <person name="LaButti K."/>
            <person name="Morin E."/>
            <person name="Salamov A."/>
            <person name="Lipzen A."/>
            <person name="Mereny Z."/>
            <person name="Hegedus B."/>
            <person name="Baldrian P."/>
            <person name="Stursova M."/>
            <person name="Weitz H."/>
            <person name="Taylor A."/>
            <person name="Grigoriev I.V."/>
            <person name="Nagy L.G."/>
            <person name="Martin F."/>
            <person name="Kauserud H."/>
        </authorList>
    </citation>
    <scope>NUCLEOTIDE SEQUENCE</scope>
    <source>
        <strain evidence="2">CBHHK002</strain>
    </source>
</reference>
<dbReference type="EMBL" id="JARIHO010000002">
    <property type="protein sequence ID" value="KAJ7367243.1"/>
    <property type="molecule type" value="Genomic_DNA"/>
</dbReference>
<dbReference type="Gene3D" id="1.20.1280.50">
    <property type="match status" value="1"/>
</dbReference>
<accession>A0AAD7ASQ9</accession>
<dbReference type="Pfam" id="PF12937">
    <property type="entry name" value="F-box-like"/>
    <property type="match status" value="1"/>
</dbReference>
<gene>
    <name evidence="2" type="ORF">DFH08DRAFT_836931</name>
</gene>
<evidence type="ECO:0000313" key="2">
    <source>
        <dbReference type="EMBL" id="KAJ7367243.1"/>
    </source>
</evidence>
<evidence type="ECO:0000259" key="1">
    <source>
        <dbReference type="Pfam" id="PF12937"/>
    </source>
</evidence>
<name>A0AAD7ASQ9_9AGAR</name>
<organism evidence="2 3">
    <name type="scientific">Mycena albidolilacea</name>
    <dbReference type="NCBI Taxonomy" id="1033008"/>
    <lineage>
        <taxon>Eukaryota</taxon>
        <taxon>Fungi</taxon>
        <taxon>Dikarya</taxon>
        <taxon>Basidiomycota</taxon>
        <taxon>Agaricomycotina</taxon>
        <taxon>Agaricomycetes</taxon>
        <taxon>Agaricomycetidae</taxon>
        <taxon>Agaricales</taxon>
        <taxon>Marasmiineae</taxon>
        <taxon>Mycenaceae</taxon>
        <taxon>Mycena</taxon>
    </lineage>
</organism>
<dbReference type="InterPro" id="IPR001810">
    <property type="entry name" value="F-box_dom"/>
</dbReference>
<dbReference type="Proteomes" id="UP001218218">
    <property type="component" value="Unassembled WGS sequence"/>
</dbReference>
<comment type="caution">
    <text evidence="2">The sequence shown here is derived from an EMBL/GenBank/DDBJ whole genome shotgun (WGS) entry which is preliminary data.</text>
</comment>
<keyword evidence="3" id="KW-1185">Reference proteome</keyword>
<dbReference type="AlphaFoldDB" id="A0AAD7ASQ9"/>
<protein>
    <recommendedName>
        <fullName evidence="1">F-box domain-containing protein</fullName>
    </recommendedName>
</protein>